<keyword evidence="1" id="KW-0472">Membrane</keyword>
<feature type="transmembrane region" description="Helical" evidence="1">
    <location>
        <begin position="130"/>
        <end position="153"/>
    </location>
</feature>
<gene>
    <name evidence="2" type="ORF">Edafosvirus2_54</name>
</gene>
<accession>A0A3G4ZSL0</accession>
<evidence type="ECO:0000256" key="1">
    <source>
        <dbReference type="SAM" id="Phobius"/>
    </source>
</evidence>
<keyword evidence="1" id="KW-0812">Transmembrane</keyword>
<reference evidence="2" key="1">
    <citation type="submission" date="2018-10" db="EMBL/GenBank/DDBJ databases">
        <title>Hidden diversity of soil giant viruses.</title>
        <authorList>
            <person name="Schulz F."/>
            <person name="Alteio L."/>
            <person name="Goudeau D."/>
            <person name="Ryan E.M."/>
            <person name="Malmstrom R.R."/>
            <person name="Blanchard J."/>
            <person name="Woyke T."/>
        </authorList>
    </citation>
    <scope>NUCLEOTIDE SEQUENCE</scope>
    <source>
        <strain evidence="2">EDV1</strain>
    </source>
</reference>
<dbReference type="EMBL" id="MK072067">
    <property type="protein sequence ID" value="AYV77875.1"/>
    <property type="molecule type" value="Genomic_DNA"/>
</dbReference>
<feature type="transmembrane region" description="Helical" evidence="1">
    <location>
        <begin position="62"/>
        <end position="81"/>
    </location>
</feature>
<feature type="transmembrane region" description="Helical" evidence="1">
    <location>
        <begin position="101"/>
        <end position="124"/>
    </location>
</feature>
<name>A0A3G4ZSL0_9VIRU</name>
<evidence type="ECO:0000313" key="2">
    <source>
        <dbReference type="EMBL" id="AYV77875.1"/>
    </source>
</evidence>
<organism evidence="2">
    <name type="scientific">Edafosvirus sp</name>
    <dbReference type="NCBI Taxonomy" id="2487765"/>
    <lineage>
        <taxon>Viruses</taxon>
        <taxon>Varidnaviria</taxon>
        <taxon>Bamfordvirae</taxon>
        <taxon>Nucleocytoviricota</taxon>
        <taxon>Megaviricetes</taxon>
        <taxon>Imitervirales</taxon>
        <taxon>Mimiviridae</taxon>
        <taxon>Klosneuvirinae</taxon>
    </lineage>
</organism>
<sequence length="185" mass="20906">MNCKKINTLFLGISIVILCFINISSLLLFIWFTGCVLLTNPIHNPLNKSKTYGLDFAFKWSMFNAFYISILVSLVHIVLLLRNALGKSELTHLTMNKEVQYLIATTCSCLVITGVFMLIILYIISEPNGFVHMLSSFFVFSPIVFYGGQILAYPSILISDATKHLIHTFELRYDSLSSPLLLNKV</sequence>
<dbReference type="PROSITE" id="PS51257">
    <property type="entry name" value="PROKAR_LIPOPROTEIN"/>
    <property type="match status" value="1"/>
</dbReference>
<feature type="transmembrane region" description="Helical" evidence="1">
    <location>
        <begin position="9"/>
        <end position="42"/>
    </location>
</feature>
<proteinExistence type="predicted"/>
<keyword evidence="1" id="KW-1133">Transmembrane helix</keyword>
<protein>
    <submittedName>
        <fullName evidence="2">Uncharacterized protein</fullName>
    </submittedName>
</protein>